<dbReference type="AlphaFoldDB" id="A0A9D4DE83"/>
<dbReference type="EMBL" id="JAIWYP010000010">
    <property type="protein sequence ID" value="KAH3746910.1"/>
    <property type="molecule type" value="Genomic_DNA"/>
</dbReference>
<sequence length="125" mass="13859">MAEGGSNRNLDILTDIQKTLEDTSDTLNHKSAESKRFCRETKQNISSLPDSDKKAVFNKANMIMDAAAAIRKSVESVEEQASGLKMLTHPEIGDVPNREHTGRKYLDRDSGLGLSVSTYSCYFCK</sequence>
<proteinExistence type="predicted"/>
<gene>
    <name evidence="1" type="ORF">DPMN_181328</name>
</gene>
<reference evidence="1" key="1">
    <citation type="journal article" date="2019" name="bioRxiv">
        <title>The Genome of the Zebra Mussel, Dreissena polymorpha: A Resource for Invasive Species Research.</title>
        <authorList>
            <person name="McCartney M.A."/>
            <person name="Auch B."/>
            <person name="Kono T."/>
            <person name="Mallez S."/>
            <person name="Zhang Y."/>
            <person name="Obille A."/>
            <person name="Becker A."/>
            <person name="Abrahante J.E."/>
            <person name="Garbe J."/>
            <person name="Badalamenti J.P."/>
            <person name="Herman A."/>
            <person name="Mangelson H."/>
            <person name="Liachko I."/>
            <person name="Sullivan S."/>
            <person name="Sone E.D."/>
            <person name="Koren S."/>
            <person name="Silverstein K.A.T."/>
            <person name="Beckman K.B."/>
            <person name="Gohl D.M."/>
        </authorList>
    </citation>
    <scope>NUCLEOTIDE SEQUENCE</scope>
    <source>
        <strain evidence="1">Duluth1</strain>
        <tissue evidence="1">Whole animal</tissue>
    </source>
</reference>
<comment type="caution">
    <text evidence="1">The sequence shown here is derived from an EMBL/GenBank/DDBJ whole genome shotgun (WGS) entry which is preliminary data.</text>
</comment>
<reference evidence="1" key="2">
    <citation type="submission" date="2020-11" db="EMBL/GenBank/DDBJ databases">
        <authorList>
            <person name="McCartney M.A."/>
            <person name="Auch B."/>
            <person name="Kono T."/>
            <person name="Mallez S."/>
            <person name="Becker A."/>
            <person name="Gohl D.M."/>
            <person name="Silverstein K.A.T."/>
            <person name="Koren S."/>
            <person name="Bechman K.B."/>
            <person name="Herman A."/>
            <person name="Abrahante J.E."/>
            <person name="Garbe J."/>
        </authorList>
    </citation>
    <scope>NUCLEOTIDE SEQUENCE</scope>
    <source>
        <strain evidence="1">Duluth1</strain>
        <tissue evidence="1">Whole animal</tissue>
    </source>
</reference>
<keyword evidence="2" id="KW-1185">Reference proteome</keyword>
<evidence type="ECO:0000313" key="1">
    <source>
        <dbReference type="EMBL" id="KAH3746910.1"/>
    </source>
</evidence>
<dbReference type="Proteomes" id="UP000828390">
    <property type="component" value="Unassembled WGS sequence"/>
</dbReference>
<protein>
    <submittedName>
        <fullName evidence="1">Uncharacterized protein</fullName>
    </submittedName>
</protein>
<accession>A0A9D4DE83</accession>
<organism evidence="1 2">
    <name type="scientific">Dreissena polymorpha</name>
    <name type="common">Zebra mussel</name>
    <name type="synonym">Mytilus polymorpha</name>
    <dbReference type="NCBI Taxonomy" id="45954"/>
    <lineage>
        <taxon>Eukaryota</taxon>
        <taxon>Metazoa</taxon>
        <taxon>Spiralia</taxon>
        <taxon>Lophotrochozoa</taxon>
        <taxon>Mollusca</taxon>
        <taxon>Bivalvia</taxon>
        <taxon>Autobranchia</taxon>
        <taxon>Heteroconchia</taxon>
        <taxon>Euheterodonta</taxon>
        <taxon>Imparidentia</taxon>
        <taxon>Neoheterodontei</taxon>
        <taxon>Myida</taxon>
        <taxon>Dreissenoidea</taxon>
        <taxon>Dreissenidae</taxon>
        <taxon>Dreissena</taxon>
    </lineage>
</organism>
<evidence type="ECO:0000313" key="2">
    <source>
        <dbReference type="Proteomes" id="UP000828390"/>
    </source>
</evidence>
<name>A0A9D4DE83_DREPO</name>